<dbReference type="AlphaFoldDB" id="A0A520MDV3"/>
<protein>
    <recommendedName>
        <fullName evidence="2">DnaT DNA-binding domain-containing protein</fullName>
    </recommendedName>
</protein>
<gene>
    <name evidence="3" type="ORF">EVA96_03825</name>
</gene>
<feature type="domain" description="DnaT DNA-binding" evidence="2">
    <location>
        <begin position="94"/>
        <end position="159"/>
    </location>
</feature>
<dbReference type="Proteomes" id="UP000315782">
    <property type="component" value="Unassembled WGS sequence"/>
</dbReference>
<sequence>MKDSEKISFSKEVAETLGVESAIILELYQTKKIKNEKDIDRLTESITEIAPFLEKKIIESSISKLIKYKFIDAYKNKSNFGVKFAPINTSEKIKMFPTWEPSKEAIEILNMGKIIESFYLNKLMEFRLYWIERGQQRDNWNSCFIDFIRREWAKENSSNKGLPYSIDSSWSPSNDAFDILELSEISKESASKYVMEFILYWKDNGAAFTTWNSKFIEHVKRRHLGSQNINNEEGKKHTEPGKYTKDFTTRKSDSSWAAEIKFE</sequence>
<feature type="region of interest" description="Disordered" evidence="1">
    <location>
        <begin position="226"/>
        <end position="263"/>
    </location>
</feature>
<evidence type="ECO:0000259" key="2">
    <source>
        <dbReference type="Pfam" id="PF17948"/>
    </source>
</evidence>
<feature type="domain" description="DnaT DNA-binding" evidence="2">
    <location>
        <begin position="165"/>
        <end position="226"/>
    </location>
</feature>
<comment type="caution">
    <text evidence="3">The sequence shown here is derived from an EMBL/GenBank/DDBJ whole genome shotgun (WGS) entry which is preliminary data.</text>
</comment>
<name>A0A520MDV3_9GAMM</name>
<feature type="compositionally biased region" description="Basic and acidic residues" evidence="1">
    <location>
        <begin position="232"/>
        <end position="253"/>
    </location>
</feature>
<organism evidence="3 4">
    <name type="scientific">SAR86 cluster bacterium</name>
    <dbReference type="NCBI Taxonomy" id="2030880"/>
    <lineage>
        <taxon>Bacteria</taxon>
        <taxon>Pseudomonadati</taxon>
        <taxon>Pseudomonadota</taxon>
        <taxon>Gammaproteobacteria</taxon>
        <taxon>SAR86 cluster</taxon>
    </lineage>
</organism>
<dbReference type="EMBL" id="SHBI01000038">
    <property type="protein sequence ID" value="RZO19374.1"/>
    <property type="molecule type" value="Genomic_DNA"/>
</dbReference>
<dbReference type="Pfam" id="PF17948">
    <property type="entry name" value="DnaT"/>
    <property type="match status" value="2"/>
</dbReference>
<reference evidence="3 4" key="1">
    <citation type="submission" date="2019-02" db="EMBL/GenBank/DDBJ databases">
        <title>Prokaryotic population dynamics and viral predation in marine succession experiment using metagenomics: the confinement effect.</title>
        <authorList>
            <person name="Haro-Moreno J.M."/>
            <person name="Rodriguez-Valera F."/>
            <person name="Lopez-Perez M."/>
        </authorList>
    </citation>
    <scope>NUCLEOTIDE SEQUENCE [LARGE SCALE GENOMIC DNA]</scope>
    <source>
        <strain evidence="3">MED-G163</strain>
    </source>
</reference>
<dbReference type="InterPro" id="IPR040480">
    <property type="entry name" value="DnaT_DNA_bind"/>
</dbReference>
<dbReference type="Gene3D" id="1.10.8.1180">
    <property type="match status" value="2"/>
</dbReference>
<evidence type="ECO:0000256" key="1">
    <source>
        <dbReference type="SAM" id="MobiDB-lite"/>
    </source>
</evidence>
<evidence type="ECO:0000313" key="4">
    <source>
        <dbReference type="Proteomes" id="UP000315782"/>
    </source>
</evidence>
<proteinExistence type="predicted"/>
<accession>A0A520MDV3</accession>
<evidence type="ECO:0000313" key="3">
    <source>
        <dbReference type="EMBL" id="RZO19374.1"/>
    </source>
</evidence>